<proteinExistence type="predicted"/>
<dbReference type="Proteomes" id="UP000239089">
    <property type="component" value="Unassembled WGS sequence"/>
</dbReference>
<dbReference type="Pfam" id="PF06823">
    <property type="entry name" value="DUF1236"/>
    <property type="match status" value="1"/>
</dbReference>
<evidence type="ECO:0008006" key="3">
    <source>
        <dbReference type="Google" id="ProtNLM"/>
    </source>
</evidence>
<dbReference type="AlphaFoldDB" id="A0A2S6N3T5"/>
<protein>
    <recommendedName>
        <fullName evidence="3">DUF1236 domain-containing protein</fullName>
    </recommendedName>
</protein>
<sequence>MPIKPIRIAALIAAFAALGLSSVQAQGVVPGAERGAREGSRDAGAVGAVVGGAVGAVVGGVNGLLGADDRPRFRKYALEQNRPAYHYGRQVVVGAVLPEGGVVYYEAPEEYHLSRYRYTVIDGTPVLVDPQTHTIVEVIE</sequence>
<gene>
    <name evidence="1" type="ORF">CCR94_15745</name>
</gene>
<evidence type="ECO:0000313" key="1">
    <source>
        <dbReference type="EMBL" id="PPQ29262.1"/>
    </source>
</evidence>
<dbReference type="InterPro" id="IPR009642">
    <property type="entry name" value="DUF1236"/>
</dbReference>
<evidence type="ECO:0000313" key="2">
    <source>
        <dbReference type="Proteomes" id="UP000239089"/>
    </source>
</evidence>
<reference evidence="1 2" key="1">
    <citation type="journal article" date="2018" name="Arch. Microbiol.">
        <title>New insights into the metabolic potential of the phototrophic purple bacterium Rhodopila globiformis DSM 161(T) from its draft genome sequence and evidence for a vanadium-dependent nitrogenase.</title>
        <authorList>
            <person name="Imhoff J.F."/>
            <person name="Rahn T."/>
            <person name="Kunzel S."/>
            <person name="Neulinger S.C."/>
        </authorList>
    </citation>
    <scope>NUCLEOTIDE SEQUENCE [LARGE SCALE GENOMIC DNA]</scope>
    <source>
        <strain evidence="1 2">DSM 16996</strain>
    </source>
</reference>
<comment type="caution">
    <text evidence="1">The sequence shown here is derived from an EMBL/GenBank/DDBJ whole genome shotgun (WGS) entry which is preliminary data.</text>
</comment>
<accession>A0A2S6N3T5</accession>
<dbReference type="OrthoDB" id="102964at2"/>
<keyword evidence="2" id="KW-1185">Reference proteome</keyword>
<organism evidence="1 2">
    <name type="scientific">Rhodoblastus sphagnicola</name>
    <dbReference type="NCBI Taxonomy" id="333368"/>
    <lineage>
        <taxon>Bacteria</taxon>
        <taxon>Pseudomonadati</taxon>
        <taxon>Pseudomonadota</taxon>
        <taxon>Alphaproteobacteria</taxon>
        <taxon>Hyphomicrobiales</taxon>
        <taxon>Rhodoblastaceae</taxon>
        <taxon>Rhodoblastus</taxon>
    </lineage>
</organism>
<dbReference type="EMBL" id="NHSJ01000096">
    <property type="protein sequence ID" value="PPQ29262.1"/>
    <property type="molecule type" value="Genomic_DNA"/>
</dbReference>
<name>A0A2S6N3T5_9HYPH</name>
<dbReference type="RefSeq" id="WP_104508807.1">
    <property type="nucleotide sequence ID" value="NZ_JACIGC010000010.1"/>
</dbReference>